<gene>
    <name evidence="2" type="ORF">LIPSTDRAFT_130071</name>
</gene>
<protein>
    <submittedName>
        <fullName evidence="2">Uncharacterized protein</fullName>
    </submittedName>
</protein>
<sequence>MPGSNSPLSRMEEEHQQLSPIIRTGLLYGALTGVVVALCGGFTLNMMSSKFKMMPASLKTFFASGCIIGFAIMEQDKRVKQHVFLRQWDCALGGSGAGTESYSGIEEYPPLRK</sequence>
<evidence type="ECO:0000313" key="2">
    <source>
        <dbReference type="EMBL" id="ODQ76341.1"/>
    </source>
</evidence>
<dbReference type="OrthoDB" id="10402606at2759"/>
<dbReference type="AlphaFoldDB" id="A0A1E3QF54"/>
<keyword evidence="1" id="KW-0472">Membrane</keyword>
<evidence type="ECO:0000256" key="1">
    <source>
        <dbReference type="SAM" id="Phobius"/>
    </source>
</evidence>
<dbReference type="Gene3D" id="1.10.1760.20">
    <property type="match status" value="1"/>
</dbReference>
<accession>A0A1E3QF54</accession>
<proteinExistence type="predicted"/>
<reference evidence="2 3" key="1">
    <citation type="journal article" date="2016" name="Proc. Natl. Acad. Sci. U.S.A.">
        <title>Comparative genomics of biotechnologically important yeasts.</title>
        <authorList>
            <person name="Riley R."/>
            <person name="Haridas S."/>
            <person name="Wolfe K.H."/>
            <person name="Lopes M.R."/>
            <person name="Hittinger C.T."/>
            <person name="Goeker M."/>
            <person name="Salamov A.A."/>
            <person name="Wisecaver J.H."/>
            <person name="Long T.M."/>
            <person name="Calvey C.H."/>
            <person name="Aerts A.L."/>
            <person name="Barry K.W."/>
            <person name="Choi C."/>
            <person name="Clum A."/>
            <person name="Coughlan A.Y."/>
            <person name="Deshpande S."/>
            <person name="Douglass A.P."/>
            <person name="Hanson S.J."/>
            <person name="Klenk H.-P."/>
            <person name="LaButti K.M."/>
            <person name="Lapidus A."/>
            <person name="Lindquist E.A."/>
            <person name="Lipzen A.M."/>
            <person name="Meier-Kolthoff J.P."/>
            <person name="Ohm R.A."/>
            <person name="Otillar R.P."/>
            <person name="Pangilinan J.L."/>
            <person name="Peng Y."/>
            <person name="Rokas A."/>
            <person name="Rosa C.A."/>
            <person name="Scheuner C."/>
            <person name="Sibirny A.A."/>
            <person name="Slot J.C."/>
            <person name="Stielow J.B."/>
            <person name="Sun H."/>
            <person name="Kurtzman C.P."/>
            <person name="Blackwell M."/>
            <person name="Grigoriev I.V."/>
            <person name="Jeffries T.W."/>
        </authorList>
    </citation>
    <scope>NUCLEOTIDE SEQUENCE [LARGE SCALE GENOMIC DNA]</scope>
    <source>
        <strain evidence="2 3">NRRL Y-11557</strain>
    </source>
</reference>
<evidence type="ECO:0000313" key="3">
    <source>
        <dbReference type="Proteomes" id="UP000094385"/>
    </source>
</evidence>
<keyword evidence="1" id="KW-0812">Transmembrane</keyword>
<feature type="transmembrane region" description="Helical" evidence="1">
    <location>
        <begin position="56"/>
        <end position="73"/>
    </location>
</feature>
<dbReference type="EMBL" id="KV454289">
    <property type="protein sequence ID" value="ODQ76341.1"/>
    <property type="molecule type" value="Genomic_DNA"/>
</dbReference>
<organism evidence="2 3">
    <name type="scientific">Lipomyces starkeyi NRRL Y-11557</name>
    <dbReference type="NCBI Taxonomy" id="675824"/>
    <lineage>
        <taxon>Eukaryota</taxon>
        <taxon>Fungi</taxon>
        <taxon>Dikarya</taxon>
        <taxon>Ascomycota</taxon>
        <taxon>Saccharomycotina</taxon>
        <taxon>Lipomycetes</taxon>
        <taxon>Lipomycetales</taxon>
        <taxon>Lipomycetaceae</taxon>
        <taxon>Lipomyces</taxon>
    </lineage>
</organism>
<dbReference type="Proteomes" id="UP000094385">
    <property type="component" value="Unassembled WGS sequence"/>
</dbReference>
<name>A0A1E3QF54_LIPST</name>
<keyword evidence="1" id="KW-1133">Transmembrane helix</keyword>
<keyword evidence="3" id="KW-1185">Reference proteome</keyword>
<feature type="transmembrane region" description="Helical" evidence="1">
    <location>
        <begin position="21"/>
        <end position="44"/>
    </location>
</feature>